<dbReference type="EMBL" id="PVNK01000005">
    <property type="protein sequence ID" value="PRQ05783.1"/>
    <property type="molecule type" value="Genomic_DNA"/>
</dbReference>
<evidence type="ECO:0000313" key="2">
    <source>
        <dbReference type="Proteomes" id="UP000237968"/>
    </source>
</evidence>
<gene>
    <name evidence="1" type="ORF">ENSA5_01030</name>
</gene>
<proteinExistence type="predicted"/>
<keyword evidence="2" id="KW-1185">Reference proteome</keyword>
<dbReference type="OrthoDB" id="9851500at2"/>
<dbReference type="AlphaFoldDB" id="A0A2S9YL17"/>
<dbReference type="Proteomes" id="UP000237968">
    <property type="component" value="Unassembled WGS sequence"/>
</dbReference>
<dbReference type="RefSeq" id="WP_106389584.1">
    <property type="nucleotide sequence ID" value="NZ_PVNK01000005.1"/>
</dbReference>
<organism evidence="1 2">
    <name type="scientific">Enhygromyxa salina</name>
    <dbReference type="NCBI Taxonomy" id="215803"/>
    <lineage>
        <taxon>Bacteria</taxon>
        <taxon>Pseudomonadati</taxon>
        <taxon>Myxococcota</taxon>
        <taxon>Polyangia</taxon>
        <taxon>Nannocystales</taxon>
        <taxon>Nannocystaceae</taxon>
        <taxon>Enhygromyxa</taxon>
    </lineage>
</organism>
<comment type="caution">
    <text evidence="1">The sequence shown here is derived from an EMBL/GenBank/DDBJ whole genome shotgun (WGS) entry which is preliminary data.</text>
</comment>
<protein>
    <submittedName>
        <fullName evidence="1">Uncharacterized protein</fullName>
    </submittedName>
</protein>
<evidence type="ECO:0000313" key="1">
    <source>
        <dbReference type="EMBL" id="PRQ05783.1"/>
    </source>
</evidence>
<name>A0A2S9YL17_9BACT</name>
<accession>A0A2S9YL17</accession>
<sequence length="152" mass="16695">MPDRPVPEPHCPRCRGLTPLGPRRSRLAELLGVRELMLGAAALGLMLGVTWVDERYTCEQLEDHAGELASRDAALDEFVDARCGELGCEQIEVVSGKGCLAKIRVRAPRVDDYGDEIGTFVTTEGLAYSPLFGRWRVRETLDDKQILGMPAG</sequence>
<reference evidence="1 2" key="1">
    <citation type="submission" date="2018-03" db="EMBL/GenBank/DDBJ databases">
        <title>Draft Genome Sequences of the Obligatory Marine Myxobacteria Enhygromyxa salina SWB005.</title>
        <authorList>
            <person name="Poehlein A."/>
            <person name="Moghaddam J.A."/>
            <person name="Harms H."/>
            <person name="Alanjari M."/>
            <person name="Koenig G.M."/>
            <person name="Daniel R."/>
            <person name="Schaeberle T.F."/>
        </authorList>
    </citation>
    <scope>NUCLEOTIDE SEQUENCE [LARGE SCALE GENOMIC DNA]</scope>
    <source>
        <strain evidence="1 2">SWB005</strain>
    </source>
</reference>